<dbReference type="InterPro" id="IPR016032">
    <property type="entry name" value="Sig_transdc_resp-reg_C-effctor"/>
</dbReference>
<dbReference type="SUPFAM" id="SSF46894">
    <property type="entry name" value="C-terminal effector domain of the bipartite response regulators"/>
    <property type="match status" value="1"/>
</dbReference>
<sequence>MDYGAQATERMAADVAGILDTVAFEPDNWALAAKAISSNFPGSFSAIHNIDLREARLNFGVQADIDPDFLASYESHFFSINPWVPEWSSTPSGKVLVASRHSPASNFASTEFYNDWLLPQDRVAATGMRLDIVGQNMLHIVIHYPISLASVYDDATALLLSRIRGSLRRTIDIASQLSPRIESHVASTALVNRTGEIALVVDSAMRLRDANGAALSAFEKAFPLRCTQDHVAVVDRSTHQWLQKMVCKLAAGIPMEESREYFAAAGVLFRIALCRLPPTASLLGPAACSGQLFLVVIRNLTATPVGADLSPLTNQFQLTRAEAALAQHLLEGASLKEAAERLKITQGTARQRLKVIFNKTDTHRQSELIALLQRLV</sequence>
<proteinExistence type="predicted"/>
<dbReference type="EMBL" id="CP030941">
    <property type="protein sequence ID" value="UUP19265.1"/>
    <property type="molecule type" value="Genomic_DNA"/>
</dbReference>
<keyword evidence="3" id="KW-1185">Reference proteome</keyword>
<name>A0ABY5MMR3_9HYPH</name>
<dbReference type="InterPro" id="IPR000792">
    <property type="entry name" value="Tscrpt_reg_LuxR_C"/>
</dbReference>
<reference evidence="2 3" key="1">
    <citation type="submission" date="2018-07" db="EMBL/GenBank/DDBJ databases">
        <title>Genome sequence of Nitratireductor thuwali#1536.</title>
        <authorList>
            <person name="Michoud G."/>
            <person name="Merlino G."/>
            <person name="Sefrji F.O."/>
            <person name="Daffonchio D."/>
        </authorList>
    </citation>
    <scope>NUCLEOTIDE SEQUENCE [LARGE SCALE GENOMIC DNA]</scope>
    <source>
        <strain evidence="3">Nit1536</strain>
    </source>
</reference>
<dbReference type="Gene3D" id="1.10.10.10">
    <property type="entry name" value="Winged helix-like DNA-binding domain superfamily/Winged helix DNA-binding domain"/>
    <property type="match status" value="1"/>
</dbReference>
<gene>
    <name evidence="2" type="ORF">NTH_03760</name>
</gene>
<accession>A0ABY5MMR3</accession>
<dbReference type="InterPro" id="IPR036388">
    <property type="entry name" value="WH-like_DNA-bd_sf"/>
</dbReference>
<dbReference type="Proteomes" id="UP001342418">
    <property type="component" value="Chromosome"/>
</dbReference>
<evidence type="ECO:0000313" key="3">
    <source>
        <dbReference type="Proteomes" id="UP001342418"/>
    </source>
</evidence>
<dbReference type="SMART" id="SM00421">
    <property type="entry name" value="HTH_LUXR"/>
    <property type="match status" value="1"/>
</dbReference>
<organism evidence="2 3">
    <name type="scientific">Nitratireductor thuwali</name>
    <dbReference type="NCBI Taxonomy" id="2267699"/>
    <lineage>
        <taxon>Bacteria</taxon>
        <taxon>Pseudomonadati</taxon>
        <taxon>Pseudomonadota</taxon>
        <taxon>Alphaproteobacteria</taxon>
        <taxon>Hyphomicrobiales</taxon>
        <taxon>Phyllobacteriaceae</taxon>
        <taxon>Nitratireductor</taxon>
    </lineage>
</organism>
<dbReference type="RefSeq" id="WP_338531436.1">
    <property type="nucleotide sequence ID" value="NZ_CP030941.1"/>
</dbReference>
<feature type="domain" description="HTH luxR-type" evidence="1">
    <location>
        <begin position="315"/>
        <end position="372"/>
    </location>
</feature>
<protein>
    <recommendedName>
        <fullName evidence="1">HTH luxR-type domain-containing protein</fullName>
    </recommendedName>
</protein>
<evidence type="ECO:0000313" key="2">
    <source>
        <dbReference type="EMBL" id="UUP19265.1"/>
    </source>
</evidence>
<evidence type="ECO:0000259" key="1">
    <source>
        <dbReference type="SMART" id="SM00421"/>
    </source>
</evidence>